<keyword evidence="5" id="KW-1185">Reference proteome</keyword>
<dbReference type="Gene3D" id="3.40.50.300">
    <property type="entry name" value="P-loop containing nucleotide triphosphate hydrolases"/>
    <property type="match status" value="2"/>
</dbReference>
<protein>
    <recommendedName>
        <fullName evidence="2">Structural maintenance of chromosomes protein 5</fullName>
    </recommendedName>
</protein>
<feature type="coiled-coil region" evidence="4">
    <location>
        <begin position="203"/>
        <end position="237"/>
    </location>
</feature>
<dbReference type="WBParaSite" id="ALUE_0001336701-mRNA-1">
    <property type="protein sequence ID" value="ALUE_0001336701-mRNA-1"/>
    <property type="gene ID" value="ALUE_0001336701"/>
</dbReference>
<evidence type="ECO:0000256" key="4">
    <source>
        <dbReference type="SAM" id="Coils"/>
    </source>
</evidence>
<dbReference type="AlphaFoldDB" id="A0A0M3I7X9"/>
<proteinExistence type="inferred from homology"/>
<comment type="similarity">
    <text evidence="1">Belongs to the SMC family. SMC5 subfamily.</text>
</comment>
<dbReference type="PANTHER" id="PTHR45916">
    <property type="entry name" value="STRUCTURAL MAINTENANCE OF CHROMOSOMES PROTEIN 5"/>
    <property type="match status" value="1"/>
</dbReference>
<evidence type="ECO:0000313" key="6">
    <source>
        <dbReference type="WBParaSite" id="ALUE_0001336701-mRNA-1"/>
    </source>
</evidence>
<keyword evidence="3 4" id="KW-0175">Coiled coil</keyword>
<name>A0A0M3I7X9_ASCLU</name>
<dbReference type="Proteomes" id="UP000036681">
    <property type="component" value="Unplaced"/>
</dbReference>
<evidence type="ECO:0000313" key="5">
    <source>
        <dbReference type="Proteomes" id="UP000036681"/>
    </source>
</evidence>
<dbReference type="GO" id="GO:0005634">
    <property type="term" value="C:nucleus"/>
    <property type="evidence" value="ECO:0007669"/>
    <property type="project" value="TreeGrafter"/>
</dbReference>
<dbReference type="GO" id="GO:0000724">
    <property type="term" value="P:double-strand break repair via homologous recombination"/>
    <property type="evidence" value="ECO:0007669"/>
    <property type="project" value="TreeGrafter"/>
</dbReference>
<evidence type="ECO:0000256" key="3">
    <source>
        <dbReference type="ARBA" id="ARBA00023054"/>
    </source>
</evidence>
<evidence type="ECO:0000256" key="2">
    <source>
        <dbReference type="ARBA" id="ARBA00018687"/>
    </source>
</evidence>
<evidence type="ECO:0000256" key="1">
    <source>
        <dbReference type="ARBA" id="ARBA00010171"/>
    </source>
</evidence>
<dbReference type="GO" id="GO:0030915">
    <property type="term" value="C:Smc5-Smc6 complex"/>
    <property type="evidence" value="ECO:0007669"/>
    <property type="project" value="TreeGrafter"/>
</dbReference>
<accession>A0A0M3I7X9</accession>
<dbReference type="SUPFAM" id="SSF52540">
    <property type="entry name" value="P-loop containing nucleoside triphosphate hydrolases"/>
    <property type="match status" value="1"/>
</dbReference>
<sequence length="519" mass="60777">HIFSCFQTEIRARERKQDAIEQLLRNAQFALKRLEVEKPDADAALKAVTEAKAHLAKKISANFNTHMANIDRFIDLQPEQQCIELFYNKTKLASSALSDRISQLQEELSTKEKEIEERQSEIDQASQSVMETVRKWRMLTELNAISEEELNNEQKMGLNELKREWELNSIPDDIERVREEIVDEEAKIDVAPADGSKEDLDRQNALKAEQENLDEKIQSANREVDNWREKMNELLEQWLNPLTELVTKLNERYVLFFHRMNCAGEVHLYKPEDKFDIDRYGITIMVKFNAGESLRQLSHRVDNWREKMNELLEQWLNPLTELVTKLNERYVLFFHRMNCAGEVHLYKPEDKFDIDRYGITIMVKFNAGESLRQLSHRFDIDRYGITIMVKFNAGESLRQLSHRSQSGGERSVATMIYLMALQDLSIVPFRCVDEINQGMDPHNERRLFRTLVDLLSGSSSFSRTQYFILTPKLLRGLQYGADDALHLINVSGDEDTSSERFIELLKRRRAERDDHMAER</sequence>
<dbReference type="GO" id="GO:0003697">
    <property type="term" value="F:single-stranded DNA binding"/>
    <property type="evidence" value="ECO:0007669"/>
    <property type="project" value="TreeGrafter"/>
</dbReference>
<dbReference type="PANTHER" id="PTHR45916:SF1">
    <property type="entry name" value="STRUCTURAL MAINTENANCE OF CHROMOSOMES PROTEIN 5"/>
    <property type="match status" value="1"/>
</dbReference>
<organism evidence="5 6">
    <name type="scientific">Ascaris lumbricoides</name>
    <name type="common">Giant roundworm</name>
    <dbReference type="NCBI Taxonomy" id="6252"/>
    <lineage>
        <taxon>Eukaryota</taxon>
        <taxon>Metazoa</taxon>
        <taxon>Ecdysozoa</taxon>
        <taxon>Nematoda</taxon>
        <taxon>Chromadorea</taxon>
        <taxon>Rhabditida</taxon>
        <taxon>Spirurina</taxon>
        <taxon>Ascaridomorpha</taxon>
        <taxon>Ascaridoidea</taxon>
        <taxon>Ascarididae</taxon>
        <taxon>Ascaris</taxon>
    </lineage>
</organism>
<reference evidence="6" key="1">
    <citation type="submission" date="2017-02" db="UniProtKB">
        <authorList>
            <consortium name="WormBaseParasite"/>
        </authorList>
    </citation>
    <scope>IDENTIFICATION</scope>
</reference>
<feature type="coiled-coil region" evidence="4">
    <location>
        <begin position="94"/>
        <end position="128"/>
    </location>
</feature>
<dbReference type="InterPro" id="IPR027417">
    <property type="entry name" value="P-loop_NTPase"/>
</dbReference>